<dbReference type="EMBL" id="FNYY01000014">
    <property type="protein sequence ID" value="SEJ93958.1"/>
    <property type="molecule type" value="Genomic_DNA"/>
</dbReference>
<feature type="signal peptide" evidence="1">
    <location>
        <begin position="1"/>
        <end position="25"/>
    </location>
</feature>
<feature type="chain" id="PRO_5037663088" description="Transglycosylase SLT domain-containing protein" evidence="1">
    <location>
        <begin position="26"/>
        <end position="266"/>
    </location>
</feature>
<organism evidence="2 3">
    <name type="scientific">Marinovum algicola</name>
    <dbReference type="NCBI Taxonomy" id="42444"/>
    <lineage>
        <taxon>Bacteria</taxon>
        <taxon>Pseudomonadati</taxon>
        <taxon>Pseudomonadota</taxon>
        <taxon>Alphaproteobacteria</taxon>
        <taxon>Rhodobacterales</taxon>
        <taxon>Roseobacteraceae</taxon>
        <taxon>Marinovum</taxon>
    </lineage>
</organism>
<dbReference type="CDD" id="cd13400">
    <property type="entry name" value="LT_IagB-like"/>
    <property type="match status" value="1"/>
</dbReference>
<evidence type="ECO:0000313" key="2">
    <source>
        <dbReference type="EMBL" id="SEJ93958.1"/>
    </source>
</evidence>
<gene>
    <name evidence="2" type="ORF">SAMN04487940_114125</name>
</gene>
<evidence type="ECO:0000256" key="1">
    <source>
        <dbReference type="SAM" id="SignalP"/>
    </source>
</evidence>
<dbReference type="GeneID" id="80819788"/>
<accession>A0A975ZPR8</accession>
<evidence type="ECO:0000313" key="3">
    <source>
        <dbReference type="Proteomes" id="UP000182932"/>
    </source>
</evidence>
<proteinExistence type="predicted"/>
<dbReference type="RefSeq" id="WP_074837729.1">
    <property type="nucleotide sequence ID" value="NZ_FNYY01000014.1"/>
</dbReference>
<dbReference type="SUPFAM" id="SSF53955">
    <property type="entry name" value="Lysozyme-like"/>
    <property type="match status" value="1"/>
</dbReference>
<keyword evidence="3" id="KW-1185">Reference proteome</keyword>
<sequence>MRRGLRALILAAVWAAAVATPAARADWSAFYAPSPAPAAEPAPRMAATSGVCIREILKAQLRHNIPGNLLLGIGLQEAGMMHAGELTVWPWVANADGDGRFFDTPGTAASWVRARQAAGISSIDVGCMQINLRWHPEAFATLEQGLDPAVNVDYAARLLVALHQQSGNWTEAAGRYHSATETHKIAYLTRLRQNVAIANERLEVFRDLAARGGGRSLAATGRAPLPEGHFWTSDMTRRSGAAAEGARSLFGRETLQPVLPAFEKMF</sequence>
<protein>
    <recommendedName>
        <fullName evidence="4">Transglycosylase SLT domain-containing protein</fullName>
    </recommendedName>
</protein>
<evidence type="ECO:0008006" key="4">
    <source>
        <dbReference type="Google" id="ProtNLM"/>
    </source>
</evidence>
<comment type="caution">
    <text evidence="2">The sequence shown here is derived from an EMBL/GenBank/DDBJ whole genome shotgun (WGS) entry which is preliminary data.</text>
</comment>
<dbReference type="InterPro" id="IPR023346">
    <property type="entry name" value="Lysozyme-like_dom_sf"/>
</dbReference>
<keyword evidence="1" id="KW-0732">Signal</keyword>
<dbReference type="Proteomes" id="UP000182932">
    <property type="component" value="Unassembled WGS sequence"/>
</dbReference>
<reference evidence="2 3" key="1">
    <citation type="submission" date="2016-10" db="EMBL/GenBank/DDBJ databases">
        <authorList>
            <person name="Varghese N."/>
            <person name="Submissions S."/>
        </authorList>
    </citation>
    <scope>NUCLEOTIDE SEQUENCE [LARGE SCALE GENOMIC DNA]</scope>
    <source>
        <strain evidence="2 3">FF3</strain>
    </source>
</reference>
<name>A0A975ZPR8_9RHOB</name>
<dbReference type="AlphaFoldDB" id="A0A975ZPR8"/>